<dbReference type="PROSITE" id="PS51257">
    <property type="entry name" value="PROKAR_LIPOPROTEIN"/>
    <property type="match status" value="1"/>
</dbReference>
<sequence length="152" mass="17207">MKSTQTFTVKLVKRAMLLVVVALSVTACSQLFSMKIVRYADKESYQASAQTLDSVDRAFYAALHLGDWVYQGSNTSFGEVRAFIKIPKSLDLAKEVQEQYLQQIICPSAENIDLWYQLKNIDLEIHIFTQNRNSTISATCINPYNSVNSQQV</sequence>
<evidence type="ECO:0000313" key="2">
    <source>
        <dbReference type="Proteomes" id="UP000006334"/>
    </source>
</evidence>
<dbReference type="RefSeq" id="WP_008844515.1">
    <property type="nucleotide sequence ID" value="NZ_BAEN01000038.1"/>
</dbReference>
<accession>K6X211</accession>
<keyword evidence="2" id="KW-1185">Reference proteome</keyword>
<dbReference type="OrthoDB" id="6386237at2"/>
<dbReference type="AlphaFoldDB" id="K6X211"/>
<evidence type="ECO:0000313" key="1">
    <source>
        <dbReference type="EMBL" id="GAC14699.1"/>
    </source>
</evidence>
<evidence type="ECO:0008006" key="3">
    <source>
        <dbReference type="Google" id="ProtNLM"/>
    </source>
</evidence>
<protein>
    <recommendedName>
        <fullName evidence="3">Lipoprotein</fullName>
    </recommendedName>
</protein>
<comment type="caution">
    <text evidence="1">The sequence shown here is derived from an EMBL/GenBank/DDBJ whole genome shotgun (WGS) entry which is preliminary data.</text>
</comment>
<dbReference type="EMBL" id="BAEN01000038">
    <property type="protein sequence ID" value="GAC14699.1"/>
    <property type="molecule type" value="Genomic_DNA"/>
</dbReference>
<organism evidence="1 2">
    <name type="scientific">Aliiglaciecola lipolytica E3</name>
    <dbReference type="NCBI Taxonomy" id="1127673"/>
    <lineage>
        <taxon>Bacteria</taxon>
        <taxon>Pseudomonadati</taxon>
        <taxon>Pseudomonadota</taxon>
        <taxon>Gammaproteobacteria</taxon>
        <taxon>Alteromonadales</taxon>
        <taxon>Alteromonadaceae</taxon>
        <taxon>Aliiglaciecola</taxon>
    </lineage>
</organism>
<dbReference type="Proteomes" id="UP000006334">
    <property type="component" value="Unassembled WGS sequence"/>
</dbReference>
<name>K6X211_9ALTE</name>
<gene>
    <name evidence="1" type="ORF">GLIP_2071</name>
</gene>
<proteinExistence type="predicted"/>
<dbReference type="STRING" id="1127673.GLIP_2071"/>
<reference evidence="1 2" key="1">
    <citation type="journal article" date="2017" name="Antonie Van Leeuwenhoek">
        <title>Rhizobium rhizosphaerae sp. nov., a novel species isolated from rice rhizosphere.</title>
        <authorList>
            <person name="Zhao J.J."/>
            <person name="Zhang J."/>
            <person name="Zhang R.J."/>
            <person name="Zhang C.W."/>
            <person name="Yin H.Q."/>
            <person name="Zhang X.X."/>
        </authorList>
    </citation>
    <scope>NUCLEOTIDE SEQUENCE [LARGE SCALE GENOMIC DNA]</scope>
    <source>
        <strain evidence="1 2">E3</strain>
    </source>
</reference>